<accession>A0A0A1TEW8</accession>
<reference evidence="1 2" key="1">
    <citation type="journal article" date="2015" name="Genome Announc.">
        <title>Draft Genome Sequence and Gene Annotation of the Entomopathogenic Fungus Verticillium hemipterigenum.</title>
        <authorList>
            <person name="Horn F."/>
            <person name="Habel A."/>
            <person name="Scharf D.H."/>
            <person name="Dworschak J."/>
            <person name="Brakhage A.A."/>
            <person name="Guthke R."/>
            <person name="Hertweck C."/>
            <person name="Linde J."/>
        </authorList>
    </citation>
    <scope>NUCLEOTIDE SEQUENCE [LARGE SCALE GENOMIC DNA]</scope>
</reference>
<proteinExistence type="predicted"/>
<evidence type="ECO:0000313" key="1">
    <source>
        <dbReference type="EMBL" id="CEJ88101.1"/>
    </source>
</evidence>
<dbReference type="Proteomes" id="UP000039046">
    <property type="component" value="Unassembled WGS sequence"/>
</dbReference>
<organism evidence="1 2">
    <name type="scientific">[Torrubiella] hemipterigena</name>
    <dbReference type="NCBI Taxonomy" id="1531966"/>
    <lineage>
        <taxon>Eukaryota</taxon>
        <taxon>Fungi</taxon>
        <taxon>Dikarya</taxon>
        <taxon>Ascomycota</taxon>
        <taxon>Pezizomycotina</taxon>
        <taxon>Sordariomycetes</taxon>
        <taxon>Hypocreomycetidae</taxon>
        <taxon>Hypocreales</taxon>
        <taxon>Clavicipitaceae</taxon>
        <taxon>Clavicipitaceae incertae sedis</taxon>
        <taxon>'Torrubiella' clade</taxon>
    </lineage>
</organism>
<dbReference type="AlphaFoldDB" id="A0A0A1TEW8"/>
<name>A0A0A1TEW8_9HYPO</name>
<keyword evidence="2" id="KW-1185">Reference proteome</keyword>
<protein>
    <submittedName>
        <fullName evidence="1">Uncharacterized protein</fullName>
    </submittedName>
</protein>
<evidence type="ECO:0000313" key="2">
    <source>
        <dbReference type="Proteomes" id="UP000039046"/>
    </source>
</evidence>
<dbReference type="EMBL" id="CDHN01000002">
    <property type="protein sequence ID" value="CEJ88101.1"/>
    <property type="molecule type" value="Genomic_DNA"/>
</dbReference>
<sequence length="315" mass="33318">MLLLAASLLSVALAAPANTTAGGPDTVFGTVTGFKIPQRGQNVSYWDDLAKNPEASSHITFKSYKVSEPFPAVQIDGFSLDLYIADRPAIKGPDGPNVSPDDKSTVTVASLALSGPPGIGPKQMNKSWSMCNTFYQLRTAAAKPKNGSCQGVLSDKCLASLTKKLADNRKNNDCGLRDSFDVAAPDCDGMVSWNSYSETAFDTDLAKSTRGDTMFWRNDLSFIPGFDWPYTHDASNRTVYDQVVKSVWVVPVVFNKVDGLENPGTTDGGQLICMQADKFAAGAPKGGSSDKSFGIKSASASGAMALFAAAAALVL</sequence>
<dbReference type="HOGENOM" id="CLU_1012574_0_0_1"/>
<gene>
    <name evidence="1" type="ORF">VHEMI04610</name>
</gene>